<dbReference type="EMBL" id="JAHGAV010000185">
    <property type="protein sequence ID" value="KAG6929231.1"/>
    <property type="molecule type" value="Genomic_DNA"/>
</dbReference>
<dbReference type="InterPro" id="IPR000210">
    <property type="entry name" value="BTB/POZ_dom"/>
</dbReference>
<dbReference type="Gene3D" id="3.30.710.10">
    <property type="entry name" value="Potassium Channel Kv1.1, Chain A"/>
    <property type="match status" value="2"/>
</dbReference>
<accession>A0A8T1SJV6</accession>
<feature type="domain" description="BTB" evidence="1">
    <location>
        <begin position="25"/>
        <end position="94"/>
    </location>
</feature>
<evidence type="ECO:0000313" key="3">
    <source>
        <dbReference type="Proteomes" id="UP000765507"/>
    </source>
</evidence>
<dbReference type="Pfam" id="PF00651">
    <property type="entry name" value="BTB"/>
    <property type="match status" value="2"/>
</dbReference>
<dbReference type="PANTHER" id="PTHR22427">
    <property type="entry name" value="GH15728P"/>
    <property type="match status" value="1"/>
</dbReference>
<protein>
    <submittedName>
        <fullName evidence="2">BTB domain containing 8</fullName>
    </submittedName>
</protein>
<dbReference type="AlphaFoldDB" id="A0A8T1SJV6"/>
<reference evidence="2 3" key="1">
    <citation type="journal article" date="2020" name="G3 (Bethesda)">
        <title>Draft Genome of the Common Snapping Turtle, Chelydra serpentina, a Model for Phenotypic Plasticity in Reptiles.</title>
        <authorList>
            <person name="Das D."/>
            <person name="Singh S.K."/>
            <person name="Bierstedt J."/>
            <person name="Erickson A."/>
            <person name="Galli G.L.J."/>
            <person name="Crossley D.A. 2nd"/>
            <person name="Rhen T."/>
        </authorList>
    </citation>
    <scope>NUCLEOTIDE SEQUENCE [LARGE SCALE GENOMIC DNA]</scope>
    <source>
        <strain evidence="2">KW</strain>
    </source>
</reference>
<feature type="non-terminal residue" evidence="2">
    <location>
        <position position="1"/>
    </location>
</feature>
<dbReference type="PANTHER" id="PTHR22427:SF2">
    <property type="entry name" value="BTB_POZ DOMAIN-CONTAINING PROTEIN 8"/>
    <property type="match status" value="1"/>
</dbReference>
<dbReference type="SUPFAM" id="SSF54695">
    <property type="entry name" value="POZ domain"/>
    <property type="match status" value="2"/>
</dbReference>
<dbReference type="OrthoDB" id="409642at2759"/>
<proteinExistence type="predicted"/>
<dbReference type="PROSITE" id="PS50097">
    <property type="entry name" value="BTB"/>
    <property type="match status" value="2"/>
</dbReference>
<keyword evidence="3" id="KW-1185">Reference proteome</keyword>
<dbReference type="Proteomes" id="UP000765507">
    <property type="component" value="Unassembled WGS sequence"/>
</dbReference>
<dbReference type="CDD" id="cd18285">
    <property type="entry name" value="BTB1_POZ_BTBD8"/>
    <property type="match status" value="1"/>
</dbReference>
<dbReference type="InterPro" id="IPR040121">
    <property type="entry name" value="BTBD8_BTB_POZ_1"/>
</dbReference>
<sequence>QRLKEMVAEQLRQDLGRLLKEEIHADVTFCVSHTLFRAHKAVLLARVPDFFLYSTGKQLSNLKDHETFNLENFEPSEFKTFLEVVYSSDKNVREIEEETLKKRVLDPRQRQKHESLASGSLQNTQISGVKCIGSDKRTFVNQHFRDGAIEREVVCSPDTEDEILEASDAEGNVTKPGNSELETASGLGEDLMMLYKKCCCPDINIWIEGNQFQAHRAILCARSSYFAAMLSGSWAESSQEHITLQG</sequence>
<comment type="caution">
    <text evidence="2">The sequence shown here is derived from an EMBL/GenBank/DDBJ whole genome shotgun (WGS) entry which is preliminary data.</text>
</comment>
<organism evidence="2 3">
    <name type="scientific">Chelydra serpentina</name>
    <name type="common">Snapping turtle</name>
    <name type="synonym">Testudo serpentina</name>
    <dbReference type="NCBI Taxonomy" id="8475"/>
    <lineage>
        <taxon>Eukaryota</taxon>
        <taxon>Metazoa</taxon>
        <taxon>Chordata</taxon>
        <taxon>Craniata</taxon>
        <taxon>Vertebrata</taxon>
        <taxon>Euteleostomi</taxon>
        <taxon>Archelosauria</taxon>
        <taxon>Testudinata</taxon>
        <taxon>Testudines</taxon>
        <taxon>Cryptodira</taxon>
        <taxon>Durocryptodira</taxon>
        <taxon>Americhelydia</taxon>
        <taxon>Chelydroidea</taxon>
        <taxon>Chelydridae</taxon>
        <taxon>Chelydra</taxon>
    </lineage>
</organism>
<evidence type="ECO:0000313" key="2">
    <source>
        <dbReference type="EMBL" id="KAG6929231.1"/>
    </source>
</evidence>
<feature type="domain" description="BTB" evidence="1">
    <location>
        <begin position="201"/>
        <end position="246"/>
    </location>
</feature>
<evidence type="ECO:0000259" key="1">
    <source>
        <dbReference type="PROSITE" id="PS50097"/>
    </source>
</evidence>
<dbReference type="InterPro" id="IPR011333">
    <property type="entry name" value="SKP1/BTB/POZ_sf"/>
</dbReference>
<gene>
    <name evidence="2" type="primary">BTBD8</name>
    <name evidence="2" type="ORF">G0U57_006140</name>
</gene>
<name>A0A8T1SJV6_CHESE</name>